<dbReference type="AlphaFoldDB" id="A0A0C3K9W0"/>
<sequence length="448" mass="49224">MTNLLCKFPDWPSSSLHGRSRAGDPASSHPQPQTPCRYPYSRTISSQEKAAPILPFQNSNECSKTQRYASYALANPKLCKVVAVAEPREKTREIFAKNHSIPETGIFNSYDDLLAASQKLREETGKRIADAVVVAVQDKLHVEVVLKCVTQGFDILCEKPMATTPEDCIAMADAVANAKVIFGMGHVLRYSPYNHRLVETIRSGELGQLINVVQIEPVGHQHFAHSYVRGNWAKEADSSFSLMTKSCHNGCLGWPASVLTDGPPDIENITHALKTGPYGKCVYESDNDVADHQVVNIEFSTGATVSLTMVAFSTLICDRQTRLHFTHGEIVGDMYTLVITNFKYPPGHPSRTTRLTPKIEDGGHGGGDLGLVRAFVKGVRERDQSVLGTDVLEVLRSHLIVFAAEKGRREGKVVGVREFEAEVRKRIQEKIEGVAVSSEGYPAAAPQE</sequence>
<protein>
    <recommendedName>
        <fullName evidence="2">Gfo/Idh/MocA-like oxidoreductase N-terminal domain-containing protein</fullName>
    </recommendedName>
</protein>
<keyword evidence="4" id="KW-1185">Reference proteome</keyword>
<evidence type="ECO:0000256" key="1">
    <source>
        <dbReference type="SAM" id="MobiDB-lite"/>
    </source>
</evidence>
<dbReference type="InterPro" id="IPR000683">
    <property type="entry name" value="Gfo/Idh/MocA-like_OxRdtase_N"/>
</dbReference>
<dbReference type="InterPro" id="IPR051450">
    <property type="entry name" value="Gfo/Idh/MocA_Oxidoreductases"/>
</dbReference>
<dbReference type="Gene3D" id="3.30.360.10">
    <property type="entry name" value="Dihydrodipicolinate Reductase, domain 2"/>
    <property type="match status" value="1"/>
</dbReference>
<dbReference type="Gene3D" id="3.40.50.720">
    <property type="entry name" value="NAD(P)-binding Rossmann-like Domain"/>
    <property type="match status" value="1"/>
</dbReference>
<feature type="domain" description="Gfo/Idh/MocA-like oxidoreductase N-terminal" evidence="2">
    <location>
        <begin position="66"/>
        <end position="186"/>
    </location>
</feature>
<dbReference type="SUPFAM" id="SSF51735">
    <property type="entry name" value="NAD(P)-binding Rossmann-fold domains"/>
    <property type="match status" value="1"/>
</dbReference>
<dbReference type="PANTHER" id="PTHR43377:SF12">
    <property type="entry name" value="BINDING ROSSMANN FOLD OXIDOREDUCTASE, PUTATIVE (AFU_ORTHOLOGUE AFUA_3G11840)-RELATED"/>
    <property type="match status" value="1"/>
</dbReference>
<accession>A0A0C3K9W0</accession>
<reference evidence="3 4" key="1">
    <citation type="submission" date="2014-04" db="EMBL/GenBank/DDBJ databases">
        <authorList>
            <consortium name="DOE Joint Genome Institute"/>
            <person name="Kuo A."/>
            <person name="Girlanda M."/>
            <person name="Perotto S."/>
            <person name="Kohler A."/>
            <person name="Nagy L.G."/>
            <person name="Floudas D."/>
            <person name="Copeland A."/>
            <person name="Barry K.W."/>
            <person name="Cichocki N."/>
            <person name="Veneault-Fourrey C."/>
            <person name="LaButti K."/>
            <person name="Lindquist E.A."/>
            <person name="Lipzen A."/>
            <person name="Lundell T."/>
            <person name="Morin E."/>
            <person name="Murat C."/>
            <person name="Sun H."/>
            <person name="Tunlid A."/>
            <person name="Henrissat B."/>
            <person name="Grigoriev I.V."/>
            <person name="Hibbett D.S."/>
            <person name="Martin F."/>
            <person name="Nordberg H.P."/>
            <person name="Cantor M.N."/>
            <person name="Hua S.X."/>
        </authorList>
    </citation>
    <scope>NUCLEOTIDE SEQUENCE [LARGE SCALE GENOMIC DNA]</scope>
    <source>
        <strain evidence="3 4">MUT 4182</strain>
    </source>
</reference>
<dbReference type="InterPro" id="IPR036291">
    <property type="entry name" value="NAD(P)-bd_dom_sf"/>
</dbReference>
<feature type="region of interest" description="Disordered" evidence="1">
    <location>
        <begin position="15"/>
        <end position="39"/>
    </location>
</feature>
<dbReference type="SUPFAM" id="SSF55347">
    <property type="entry name" value="Glyceraldehyde-3-phosphate dehydrogenase-like, C-terminal domain"/>
    <property type="match status" value="1"/>
</dbReference>
<proteinExistence type="predicted"/>
<dbReference type="Pfam" id="PF01408">
    <property type="entry name" value="GFO_IDH_MocA"/>
    <property type="match status" value="1"/>
</dbReference>
<dbReference type="GO" id="GO:0000166">
    <property type="term" value="F:nucleotide binding"/>
    <property type="evidence" value="ECO:0007669"/>
    <property type="project" value="InterPro"/>
</dbReference>
<dbReference type="STRING" id="1051891.A0A0C3K9W0"/>
<name>A0A0C3K9W0_9AGAM</name>
<evidence type="ECO:0000259" key="2">
    <source>
        <dbReference type="Pfam" id="PF01408"/>
    </source>
</evidence>
<organism evidence="3 4">
    <name type="scientific">Tulasnella calospora MUT 4182</name>
    <dbReference type="NCBI Taxonomy" id="1051891"/>
    <lineage>
        <taxon>Eukaryota</taxon>
        <taxon>Fungi</taxon>
        <taxon>Dikarya</taxon>
        <taxon>Basidiomycota</taxon>
        <taxon>Agaricomycotina</taxon>
        <taxon>Agaricomycetes</taxon>
        <taxon>Cantharellales</taxon>
        <taxon>Tulasnellaceae</taxon>
        <taxon>Tulasnella</taxon>
    </lineage>
</organism>
<evidence type="ECO:0000313" key="4">
    <source>
        <dbReference type="Proteomes" id="UP000054248"/>
    </source>
</evidence>
<reference evidence="4" key="2">
    <citation type="submission" date="2015-01" db="EMBL/GenBank/DDBJ databases">
        <title>Evolutionary Origins and Diversification of the Mycorrhizal Mutualists.</title>
        <authorList>
            <consortium name="DOE Joint Genome Institute"/>
            <consortium name="Mycorrhizal Genomics Consortium"/>
            <person name="Kohler A."/>
            <person name="Kuo A."/>
            <person name="Nagy L.G."/>
            <person name="Floudas D."/>
            <person name="Copeland A."/>
            <person name="Barry K.W."/>
            <person name="Cichocki N."/>
            <person name="Veneault-Fourrey C."/>
            <person name="LaButti K."/>
            <person name="Lindquist E.A."/>
            <person name="Lipzen A."/>
            <person name="Lundell T."/>
            <person name="Morin E."/>
            <person name="Murat C."/>
            <person name="Riley R."/>
            <person name="Ohm R."/>
            <person name="Sun H."/>
            <person name="Tunlid A."/>
            <person name="Henrissat B."/>
            <person name="Grigoriev I.V."/>
            <person name="Hibbett D.S."/>
            <person name="Martin F."/>
        </authorList>
    </citation>
    <scope>NUCLEOTIDE SEQUENCE [LARGE SCALE GENOMIC DNA]</scope>
    <source>
        <strain evidence="4">MUT 4182</strain>
    </source>
</reference>
<dbReference type="Proteomes" id="UP000054248">
    <property type="component" value="Unassembled WGS sequence"/>
</dbReference>
<dbReference type="HOGENOM" id="CLU_023194_4_1_1"/>
<evidence type="ECO:0000313" key="3">
    <source>
        <dbReference type="EMBL" id="KIO18198.1"/>
    </source>
</evidence>
<gene>
    <name evidence="3" type="ORF">M407DRAFT_16270</name>
</gene>
<dbReference type="PANTHER" id="PTHR43377">
    <property type="entry name" value="BILIVERDIN REDUCTASE A"/>
    <property type="match status" value="1"/>
</dbReference>
<dbReference type="EMBL" id="KN823305">
    <property type="protein sequence ID" value="KIO18198.1"/>
    <property type="molecule type" value="Genomic_DNA"/>
</dbReference>
<dbReference type="OrthoDB" id="64915at2759"/>